<dbReference type="SUPFAM" id="SSF46785">
    <property type="entry name" value="Winged helix' DNA-binding domain"/>
    <property type="match status" value="1"/>
</dbReference>
<dbReference type="Pfam" id="PF03466">
    <property type="entry name" value="LysR_substrate"/>
    <property type="match status" value="1"/>
</dbReference>
<organism evidence="6 7">
    <name type="scientific">Pseudomonas tolaasii</name>
    <dbReference type="NCBI Taxonomy" id="29442"/>
    <lineage>
        <taxon>Bacteria</taxon>
        <taxon>Pseudomonadati</taxon>
        <taxon>Pseudomonadota</taxon>
        <taxon>Gammaproteobacteria</taxon>
        <taxon>Pseudomonadales</taxon>
        <taxon>Pseudomonadaceae</taxon>
        <taxon>Pseudomonas</taxon>
    </lineage>
</organism>
<reference evidence="6 7" key="1">
    <citation type="submission" date="2020-04" db="EMBL/GenBank/DDBJ databases">
        <title>Molecular characterization of pseudomonads from Agaricus bisporus reveal novel blotch 2 pathogens in Western Europe.</title>
        <authorList>
            <person name="Taparia T."/>
            <person name="Krijger M."/>
            <person name="Haynes E."/>
            <person name="Elpinstone J.G."/>
            <person name="Noble R."/>
            <person name="Van Der Wolf J."/>
        </authorList>
    </citation>
    <scope>NUCLEOTIDE SEQUENCE [LARGE SCALE GENOMIC DNA]</scope>
    <source>
        <strain evidence="6 7">IPO3746</strain>
    </source>
</reference>
<dbReference type="GO" id="GO:0000976">
    <property type="term" value="F:transcription cis-regulatory region binding"/>
    <property type="evidence" value="ECO:0007669"/>
    <property type="project" value="TreeGrafter"/>
</dbReference>
<dbReference type="PANTHER" id="PTHR30126">
    <property type="entry name" value="HTH-TYPE TRANSCRIPTIONAL REGULATOR"/>
    <property type="match status" value="1"/>
</dbReference>
<dbReference type="Proteomes" id="UP000549134">
    <property type="component" value="Unassembled WGS sequence"/>
</dbReference>
<evidence type="ECO:0000313" key="7">
    <source>
        <dbReference type="Proteomes" id="UP000549134"/>
    </source>
</evidence>
<dbReference type="Gene3D" id="3.40.190.290">
    <property type="match status" value="1"/>
</dbReference>
<dbReference type="SUPFAM" id="SSF53850">
    <property type="entry name" value="Periplasmic binding protein-like II"/>
    <property type="match status" value="1"/>
</dbReference>
<dbReference type="PANTHER" id="PTHR30126:SF40">
    <property type="entry name" value="HTH-TYPE TRANSCRIPTIONAL REGULATOR GLTR"/>
    <property type="match status" value="1"/>
</dbReference>
<dbReference type="Pfam" id="PF00126">
    <property type="entry name" value="HTH_1"/>
    <property type="match status" value="1"/>
</dbReference>
<evidence type="ECO:0000256" key="4">
    <source>
        <dbReference type="ARBA" id="ARBA00023163"/>
    </source>
</evidence>
<comment type="similarity">
    <text evidence="1">Belongs to the LysR transcriptional regulatory family.</text>
</comment>
<dbReference type="InterPro" id="IPR000847">
    <property type="entry name" value="LysR_HTH_N"/>
</dbReference>
<evidence type="ECO:0000259" key="5">
    <source>
        <dbReference type="PROSITE" id="PS50931"/>
    </source>
</evidence>
<dbReference type="InterPro" id="IPR036390">
    <property type="entry name" value="WH_DNA-bd_sf"/>
</dbReference>
<accession>A0A7Y8APJ7</accession>
<comment type="caution">
    <text evidence="6">The sequence shown here is derived from an EMBL/GenBank/DDBJ whole genome shotgun (WGS) entry which is preliminary data.</text>
</comment>
<keyword evidence="4" id="KW-0804">Transcription</keyword>
<dbReference type="GO" id="GO:0003700">
    <property type="term" value="F:DNA-binding transcription factor activity"/>
    <property type="evidence" value="ECO:0007669"/>
    <property type="project" value="InterPro"/>
</dbReference>
<sequence length="326" mass="36720">MSDLRRDIHPLLNDRLDWNLLRTFRVIGQELSISRAAARLHLTQPAISQALKRLEEQLDCQLIVRRGPRFVLTEAGEQIFAIAGEMYGQVSQMSNALQKPGDEVIGKVRLLMISRINSDTFDDFLAGFHREHPRVDLEVEVMRSSDIVAALLEKTATLGLSLNRRPQPRLEQHLFLRQRYAFFCGRHHPLFGRSGLAEGDLQSENFVSFTSDQIGGMLSPLTIFRDQQGFSGRIVASSSSLEEVRRLVIAGFGLGCLPIHVVADDVKNGLLWRLPPDEGIADVDIHLLWNREQKMSRAETVFIESLSGRLADQQLAHFASHLAPSR</sequence>
<dbReference type="CDD" id="cd05466">
    <property type="entry name" value="PBP2_LTTR_substrate"/>
    <property type="match status" value="1"/>
</dbReference>
<evidence type="ECO:0000256" key="3">
    <source>
        <dbReference type="ARBA" id="ARBA00023125"/>
    </source>
</evidence>
<evidence type="ECO:0000256" key="1">
    <source>
        <dbReference type="ARBA" id="ARBA00009437"/>
    </source>
</evidence>
<evidence type="ECO:0000313" key="6">
    <source>
        <dbReference type="EMBL" id="NWD37967.1"/>
    </source>
</evidence>
<dbReference type="InterPro" id="IPR036388">
    <property type="entry name" value="WH-like_DNA-bd_sf"/>
</dbReference>
<name>A0A7Y8APJ7_PSETO</name>
<dbReference type="PROSITE" id="PS50931">
    <property type="entry name" value="HTH_LYSR"/>
    <property type="match status" value="1"/>
</dbReference>
<keyword evidence="2" id="KW-0805">Transcription regulation</keyword>
<dbReference type="GeneID" id="55846223"/>
<dbReference type="FunFam" id="1.10.10.10:FF:000001">
    <property type="entry name" value="LysR family transcriptional regulator"/>
    <property type="match status" value="1"/>
</dbReference>
<dbReference type="PRINTS" id="PR00039">
    <property type="entry name" value="HTHLYSR"/>
</dbReference>
<dbReference type="EMBL" id="JACAQK010000014">
    <property type="protein sequence ID" value="NWD37967.1"/>
    <property type="molecule type" value="Genomic_DNA"/>
</dbReference>
<evidence type="ECO:0000256" key="2">
    <source>
        <dbReference type="ARBA" id="ARBA00023015"/>
    </source>
</evidence>
<proteinExistence type="inferred from homology"/>
<gene>
    <name evidence="6" type="ORF">HX787_19090</name>
</gene>
<protein>
    <submittedName>
        <fullName evidence="6">LysR family transcriptional regulator</fullName>
    </submittedName>
</protein>
<dbReference type="InterPro" id="IPR005119">
    <property type="entry name" value="LysR_subst-bd"/>
</dbReference>
<dbReference type="AlphaFoldDB" id="A0A7Y8APJ7"/>
<keyword evidence="3" id="KW-0238">DNA-binding</keyword>
<feature type="domain" description="HTH lysR-type" evidence="5">
    <location>
        <begin position="16"/>
        <end position="73"/>
    </location>
</feature>
<dbReference type="RefSeq" id="WP_016971352.1">
    <property type="nucleotide sequence ID" value="NZ_CP020369.1"/>
</dbReference>
<dbReference type="Gene3D" id="1.10.10.10">
    <property type="entry name" value="Winged helix-like DNA-binding domain superfamily/Winged helix DNA-binding domain"/>
    <property type="match status" value="1"/>
</dbReference>